<dbReference type="PANTHER" id="PTHR38037:SF2">
    <property type="entry name" value="ATP-DEPENDENT ZINC PROTEASE DOMAIN-CONTAINING PROTEIN-RELATED"/>
    <property type="match status" value="1"/>
</dbReference>
<dbReference type="RefSeq" id="WP_244887969.1">
    <property type="nucleotide sequence ID" value="NZ_FOUO01000016.1"/>
</dbReference>
<reference evidence="3 4" key="1">
    <citation type="submission" date="2016-10" db="EMBL/GenBank/DDBJ databases">
        <authorList>
            <person name="de Groot N.N."/>
        </authorList>
    </citation>
    <scope>NUCLEOTIDE SEQUENCE [LARGE SCALE GENOMIC DNA]</scope>
    <source>
        <strain evidence="3 4">DSM 4180</strain>
    </source>
</reference>
<dbReference type="InterPro" id="IPR021109">
    <property type="entry name" value="Peptidase_aspartic_dom_sf"/>
</dbReference>
<gene>
    <name evidence="3" type="ORF">SAMN05421721_11644</name>
</gene>
<accession>A0A1I4SG58</accession>
<feature type="signal peptide" evidence="1">
    <location>
        <begin position="1"/>
        <end position="21"/>
    </location>
</feature>
<evidence type="ECO:0000313" key="4">
    <source>
        <dbReference type="Proteomes" id="UP000199556"/>
    </source>
</evidence>
<protein>
    <submittedName>
        <fullName evidence="3">Uncharacterized conserved protein</fullName>
    </submittedName>
</protein>
<feature type="chain" id="PRO_5011459099" evidence="1">
    <location>
        <begin position="22"/>
        <end position="169"/>
    </location>
</feature>
<dbReference type="PANTHER" id="PTHR38037">
    <property type="entry name" value="ZN_PROTEASE DOMAIN-CONTAINING PROTEIN"/>
    <property type="match status" value="1"/>
</dbReference>
<dbReference type="Gene3D" id="2.40.70.10">
    <property type="entry name" value="Acid Proteases"/>
    <property type="match status" value="1"/>
</dbReference>
<evidence type="ECO:0000313" key="3">
    <source>
        <dbReference type="EMBL" id="SFM63447.1"/>
    </source>
</evidence>
<sequence>MRFPFPAVLLLLLLPLAPAMADPPAREMHILGWVEWIRLMPEDLRIKAKLDTGATTSSLNALNQEIFERDGEEWIAFDILDPEDEDRHIRLEREITRYVRIVRHSGDHQRRPVVEVDLCLGGVQRREEVSLVDRTELNYQLLVGRNHMEGAILVDPGETFLGEARCPSP</sequence>
<dbReference type="Proteomes" id="UP000199556">
    <property type="component" value="Unassembled WGS sequence"/>
</dbReference>
<evidence type="ECO:0000259" key="2">
    <source>
        <dbReference type="Pfam" id="PF05618"/>
    </source>
</evidence>
<organism evidence="3 4">
    <name type="scientific">Ectothiorhodospira mobilis</name>
    <dbReference type="NCBI Taxonomy" id="195064"/>
    <lineage>
        <taxon>Bacteria</taxon>
        <taxon>Pseudomonadati</taxon>
        <taxon>Pseudomonadota</taxon>
        <taxon>Gammaproteobacteria</taxon>
        <taxon>Chromatiales</taxon>
        <taxon>Ectothiorhodospiraceae</taxon>
        <taxon>Ectothiorhodospira</taxon>
    </lineage>
</organism>
<dbReference type="InterPro" id="IPR008503">
    <property type="entry name" value="Asp_endopeptidase"/>
</dbReference>
<dbReference type="Pfam" id="PF05618">
    <property type="entry name" value="Zn_protease"/>
    <property type="match status" value="1"/>
</dbReference>
<feature type="domain" description="Retropepsin-like aspartic endopeptidase" evidence="2">
    <location>
        <begin position="30"/>
        <end position="161"/>
    </location>
</feature>
<keyword evidence="4" id="KW-1185">Reference proteome</keyword>
<evidence type="ECO:0000256" key="1">
    <source>
        <dbReference type="SAM" id="SignalP"/>
    </source>
</evidence>
<keyword evidence="1" id="KW-0732">Signal</keyword>
<dbReference type="SUPFAM" id="SSF50630">
    <property type="entry name" value="Acid proteases"/>
    <property type="match status" value="1"/>
</dbReference>
<dbReference type="AlphaFoldDB" id="A0A1I4SG58"/>
<dbReference type="STRING" id="195064.SAMN05421721_11644"/>
<dbReference type="EMBL" id="FOUO01000016">
    <property type="protein sequence ID" value="SFM63447.1"/>
    <property type="molecule type" value="Genomic_DNA"/>
</dbReference>
<proteinExistence type="predicted"/>
<name>A0A1I4SG58_ECTMO</name>